<reference evidence="2" key="1">
    <citation type="submission" date="2016-06" db="EMBL/GenBank/DDBJ databases">
        <title>Draft genome sequence of Desulfoplanes formicivorans strain Pf12B.</title>
        <authorList>
            <person name="Watanabe M."/>
            <person name="Kojima H."/>
            <person name="Fukui M."/>
        </authorList>
    </citation>
    <scope>NUCLEOTIDE SEQUENCE [LARGE SCALE GENOMIC DNA]</scope>
    <source>
        <strain evidence="2">Pf12B</strain>
    </source>
</reference>
<comment type="caution">
    <text evidence="1">The sequence shown here is derived from an EMBL/GenBank/DDBJ whole genome shotgun (WGS) entry which is preliminary data.</text>
</comment>
<protein>
    <recommendedName>
        <fullName evidence="3">DUF4390 domain-containing protein</fullName>
    </recommendedName>
</protein>
<organism evidence="1 2">
    <name type="scientific">Desulfoplanes formicivorans</name>
    <dbReference type="NCBI Taxonomy" id="1592317"/>
    <lineage>
        <taxon>Bacteria</taxon>
        <taxon>Pseudomonadati</taxon>
        <taxon>Thermodesulfobacteriota</taxon>
        <taxon>Desulfovibrionia</taxon>
        <taxon>Desulfovibrionales</taxon>
        <taxon>Desulfoplanaceae</taxon>
        <taxon>Desulfoplanes</taxon>
    </lineage>
</organism>
<name>A0A194AMC4_9BACT</name>
<evidence type="ECO:0008006" key="3">
    <source>
        <dbReference type="Google" id="ProtNLM"/>
    </source>
</evidence>
<dbReference type="Pfam" id="PF14334">
    <property type="entry name" value="DUF4390"/>
    <property type="match status" value="1"/>
</dbReference>
<dbReference type="OrthoDB" id="5470580at2"/>
<dbReference type="InterPro" id="IPR025500">
    <property type="entry name" value="DUF4390"/>
</dbReference>
<proteinExistence type="predicted"/>
<accession>A0A194AMC4</accession>
<dbReference type="Proteomes" id="UP000095200">
    <property type="component" value="Unassembled WGS sequence"/>
</dbReference>
<gene>
    <name evidence="1" type="ORF">DPF_2522</name>
</gene>
<dbReference type="RefSeq" id="WP_069860025.1">
    <property type="nucleotide sequence ID" value="NZ_BDFE01000020.1"/>
</dbReference>
<dbReference type="EMBL" id="BDFE01000020">
    <property type="protein sequence ID" value="GAU09789.1"/>
    <property type="molecule type" value="Genomic_DNA"/>
</dbReference>
<dbReference type="STRING" id="1592317.DPF_2522"/>
<keyword evidence="2" id="KW-1185">Reference proteome</keyword>
<evidence type="ECO:0000313" key="1">
    <source>
        <dbReference type="EMBL" id="GAU09789.1"/>
    </source>
</evidence>
<evidence type="ECO:0000313" key="2">
    <source>
        <dbReference type="Proteomes" id="UP000095200"/>
    </source>
</evidence>
<sequence length="206" mass="23817">MMSIRLPSSRVKPFAPFFRPFLPLGRAILLGMVLVAVHAGSLWAQSLVLNDLVVDNTNGTMTVHYGVRVEGVASIEQALSEGLHLRFSGHAALYKKRALWWDALLVENDFMCELWEDTLKQEVVLSMDGEQTRFPMTDFARIFQKRLEHMVTPLGPWSMVEKGRLYIVRLTLTLTRIDVPSWIRVPLFFWSWDLVPKTRFEMEFAY</sequence>
<dbReference type="AlphaFoldDB" id="A0A194AMC4"/>